<dbReference type="EMBL" id="BMAV01004930">
    <property type="protein sequence ID" value="GFY45591.1"/>
    <property type="molecule type" value="Genomic_DNA"/>
</dbReference>
<evidence type="ECO:0000313" key="1">
    <source>
        <dbReference type="EMBL" id="GFY45591.1"/>
    </source>
</evidence>
<gene>
    <name evidence="1" type="primary">AVEN_114201_1</name>
    <name evidence="1" type="ORF">TNIN_106261</name>
</gene>
<reference evidence="1" key="1">
    <citation type="submission" date="2020-08" db="EMBL/GenBank/DDBJ databases">
        <title>Multicomponent nature underlies the extraordinary mechanical properties of spider dragline silk.</title>
        <authorList>
            <person name="Kono N."/>
            <person name="Nakamura H."/>
            <person name="Mori M."/>
            <person name="Yoshida Y."/>
            <person name="Ohtoshi R."/>
            <person name="Malay A.D."/>
            <person name="Moran D.A.P."/>
            <person name="Tomita M."/>
            <person name="Numata K."/>
            <person name="Arakawa K."/>
        </authorList>
    </citation>
    <scope>NUCLEOTIDE SEQUENCE</scope>
</reference>
<proteinExistence type="predicted"/>
<keyword evidence="2" id="KW-1185">Reference proteome</keyword>
<dbReference type="OrthoDB" id="6784066at2759"/>
<comment type="caution">
    <text evidence="1">The sequence shown here is derived from an EMBL/GenBank/DDBJ whole genome shotgun (WGS) entry which is preliminary data.</text>
</comment>
<evidence type="ECO:0000313" key="2">
    <source>
        <dbReference type="Proteomes" id="UP000886998"/>
    </source>
</evidence>
<accession>A0A8X6X3W6</accession>
<sequence length="182" mass="20997">MLFDHLDMTECWLMINNVMVPTVSYMMDFEKNDYNRLYTALLESGLNTITSETGCMVNYSDFEDGSVISLPQRCVKRASDYLQLNVIIPLHFVYLGSKDTGDMKILYGGRDGGVRICGLSKMCQKLLIALEEETNEYNTFPEIHTRILKYLIQMCHILRDEKNFECKKTGCDILCELTDRLT</sequence>
<organism evidence="1 2">
    <name type="scientific">Trichonephila inaurata madagascariensis</name>
    <dbReference type="NCBI Taxonomy" id="2747483"/>
    <lineage>
        <taxon>Eukaryota</taxon>
        <taxon>Metazoa</taxon>
        <taxon>Ecdysozoa</taxon>
        <taxon>Arthropoda</taxon>
        <taxon>Chelicerata</taxon>
        <taxon>Arachnida</taxon>
        <taxon>Araneae</taxon>
        <taxon>Araneomorphae</taxon>
        <taxon>Entelegynae</taxon>
        <taxon>Araneoidea</taxon>
        <taxon>Nephilidae</taxon>
        <taxon>Trichonephila</taxon>
        <taxon>Trichonephila inaurata</taxon>
    </lineage>
</organism>
<dbReference type="Proteomes" id="UP000886998">
    <property type="component" value="Unassembled WGS sequence"/>
</dbReference>
<name>A0A8X6X3W6_9ARAC</name>
<protein>
    <submittedName>
        <fullName evidence="1">Uncharacterized protein</fullName>
    </submittedName>
</protein>
<dbReference type="AlphaFoldDB" id="A0A8X6X3W6"/>